<sequence>MRKRFEFDFEGEKISGTDWAKPSNGLFQAHPKTIIFDEHVANRIISYQSLDEDLEIYDDYLKRLADAFNQTKLFDYQFNNNVLDYFMLTHDHHLLVSPEEEDAVRCM</sequence>
<dbReference type="EMBL" id="JACSQL010000011">
    <property type="protein sequence ID" value="MBD7970247.1"/>
    <property type="molecule type" value="Genomic_DNA"/>
</dbReference>
<evidence type="ECO:0000313" key="2">
    <source>
        <dbReference type="Proteomes" id="UP000608071"/>
    </source>
</evidence>
<organism evidence="1 2">
    <name type="scientific">Paenibacillus gallinarum</name>
    <dbReference type="NCBI Taxonomy" id="2762232"/>
    <lineage>
        <taxon>Bacteria</taxon>
        <taxon>Bacillati</taxon>
        <taxon>Bacillota</taxon>
        <taxon>Bacilli</taxon>
        <taxon>Bacillales</taxon>
        <taxon>Paenibacillaceae</taxon>
        <taxon>Paenibacillus</taxon>
    </lineage>
</organism>
<gene>
    <name evidence="1" type="ORF">H9647_19465</name>
</gene>
<dbReference type="RefSeq" id="WP_191803147.1">
    <property type="nucleotide sequence ID" value="NZ_JACSQL010000011.1"/>
</dbReference>
<dbReference type="Proteomes" id="UP000608071">
    <property type="component" value="Unassembled WGS sequence"/>
</dbReference>
<proteinExistence type="predicted"/>
<accession>A0ABR8T3B6</accession>
<protein>
    <submittedName>
        <fullName evidence="1">Uncharacterized protein</fullName>
    </submittedName>
</protein>
<name>A0ABR8T3B6_9BACL</name>
<reference evidence="1 2" key="1">
    <citation type="submission" date="2020-08" db="EMBL/GenBank/DDBJ databases">
        <title>A Genomic Blueprint of the Chicken Gut Microbiome.</title>
        <authorList>
            <person name="Gilroy R."/>
            <person name="Ravi A."/>
            <person name="Getino M."/>
            <person name="Pursley I."/>
            <person name="Horton D.L."/>
            <person name="Alikhan N.-F."/>
            <person name="Baker D."/>
            <person name="Gharbi K."/>
            <person name="Hall N."/>
            <person name="Watson M."/>
            <person name="Adriaenssens E.M."/>
            <person name="Foster-Nyarko E."/>
            <person name="Jarju S."/>
            <person name="Secka A."/>
            <person name="Antonio M."/>
            <person name="Oren A."/>
            <person name="Chaudhuri R."/>
            <person name="La Ragione R.M."/>
            <person name="Hildebrand F."/>
            <person name="Pallen M.J."/>
        </authorList>
    </citation>
    <scope>NUCLEOTIDE SEQUENCE [LARGE SCALE GENOMIC DNA]</scope>
    <source>
        <strain evidence="1 2">Sa2BVA9</strain>
    </source>
</reference>
<comment type="caution">
    <text evidence="1">The sequence shown here is derived from an EMBL/GenBank/DDBJ whole genome shotgun (WGS) entry which is preliminary data.</text>
</comment>
<evidence type="ECO:0000313" key="1">
    <source>
        <dbReference type="EMBL" id="MBD7970247.1"/>
    </source>
</evidence>
<keyword evidence="2" id="KW-1185">Reference proteome</keyword>